<name>A0AAV1TSG1_9STRA</name>
<dbReference type="Proteomes" id="UP001162060">
    <property type="component" value="Unassembled WGS sequence"/>
</dbReference>
<evidence type="ECO:0000313" key="1">
    <source>
        <dbReference type="EMBL" id="CAK7924713.1"/>
    </source>
</evidence>
<sequence>MADDPPPLSKKLRRKQEKRNGWLAGCVQSFSIDWWESQVLTEASEIVSKPSGRTSRALPLRPPVSVLVHHVY</sequence>
<dbReference type="AlphaFoldDB" id="A0AAV1TSG1"/>
<comment type="caution">
    <text evidence="1">The sequence shown here is derived from an EMBL/GenBank/DDBJ whole genome shotgun (WGS) entry which is preliminary data.</text>
</comment>
<proteinExistence type="predicted"/>
<gene>
    <name evidence="1" type="ORF">PM001_LOCUS9863</name>
</gene>
<organism evidence="1 2">
    <name type="scientific">Peronospora matthiolae</name>
    <dbReference type="NCBI Taxonomy" id="2874970"/>
    <lineage>
        <taxon>Eukaryota</taxon>
        <taxon>Sar</taxon>
        <taxon>Stramenopiles</taxon>
        <taxon>Oomycota</taxon>
        <taxon>Peronosporomycetes</taxon>
        <taxon>Peronosporales</taxon>
        <taxon>Peronosporaceae</taxon>
        <taxon>Peronospora</taxon>
    </lineage>
</organism>
<accession>A0AAV1TSG1</accession>
<dbReference type="EMBL" id="CAKLBY020000078">
    <property type="protein sequence ID" value="CAK7924713.1"/>
    <property type="molecule type" value="Genomic_DNA"/>
</dbReference>
<protein>
    <submittedName>
        <fullName evidence="1">Uncharacterized protein</fullName>
    </submittedName>
</protein>
<evidence type="ECO:0000313" key="2">
    <source>
        <dbReference type="Proteomes" id="UP001162060"/>
    </source>
</evidence>
<reference evidence="1" key="1">
    <citation type="submission" date="2024-01" db="EMBL/GenBank/DDBJ databases">
        <authorList>
            <person name="Webb A."/>
        </authorList>
    </citation>
    <scope>NUCLEOTIDE SEQUENCE</scope>
    <source>
        <strain evidence="1">Pm1</strain>
    </source>
</reference>